<comment type="caution">
    <text evidence="1">The sequence shown here is derived from an EMBL/GenBank/DDBJ whole genome shotgun (WGS) entry which is preliminary data.</text>
</comment>
<dbReference type="RefSeq" id="WP_115476097.1">
    <property type="nucleotide sequence ID" value="NZ_QRBF01000001.1"/>
</dbReference>
<keyword evidence="2" id="KW-1185">Reference proteome</keyword>
<protein>
    <submittedName>
        <fullName evidence="1">Uncharacterized protein</fullName>
    </submittedName>
</protein>
<sequence length="131" mass="14376">MLTPIDRTIVAALQELGVSPNPQILRPHLERLMLIACHQGDIAAAFAYAATHRPGLRDPECAQKETSLNRAGLAILARDDEALDDTALHDARVHCRPGPLRDALTDAIGRRTLLALVAARPIDVDRPRRRL</sequence>
<dbReference type="AlphaFoldDB" id="A0A370XBS8"/>
<accession>A0A370XBS8</accession>
<organism evidence="1 2">
    <name type="scientific">Dyella psychrodurans</name>
    <dbReference type="NCBI Taxonomy" id="1927960"/>
    <lineage>
        <taxon>Bacteria</taxon>
        <taxon>Pseudomonadati</taxon>
        <taxon>Pseudomonadota</taxon>
        <taxon>Gammaproteobacteria</taxon>
        <taxon>Lysobacterales</taxon>
        <taxon>Rhodanobacteraceae</taxon>
        <taxon>Dyella</taxon>
    </lineage>
</organism>
<evidence type="ECO:0000313" key="1">
    <source>
        <dbReference type="EMBL" id="RDS85846.1"/>
    </source>
</evidence>
<evidence type="ECO:0000313" key="2">
    <source>
        <dbReference type="Proteomes" id="UP000255334"/>
    </source>
</evidence>
<reference evidence="1 2" key="1">
    <citation type="submission" date="2018-07" db="EMBL/GenBank/DDBJ databases">
        <title>Dyella monticola sp. nov. and Dyella psychrodurans sp. nov. isolated from monsoon evergreen broad-leaved forest soil of Dinghu Mountain, China.</title>
        <authorList>
            <person name="Gao Z."/>
            <person name="Qiu L."/>
        </authorList>
    </citation>
    <scope>NUCLEOTIDE SEQUENCE [LARGE SCALE GENOMIC DNA]</scope>
    <source>
        <strain evidence="1 2">4MSK11</strain>
    </source>
</reference>
<name>A0A370XBS8_9GAMM</name>
<dbReference type="Proteomes" id="UP000255334">
    <property type="component" value="Unassembled WGS sequence"/>
</dbReference>
<gene>
    <name evidence="1" type="ORF">DWU99_00805</name>
</gene>
<dbReference type="EMBL" id="QRBF01000001">
    <property type="protein sequence ID" value="RDS85846.1"/>
    <property type="molecule type" value="Genomic_DNA"/>
</dbReference>
<proteinExistence type="predicted"/>